<feature type="compositionally biased region" description="Polar residues" evidence="7">
    <location>
        <begin position="54"/>
        <end position="69"/>
    </location>
</feature>
<dbReference type="Gene3D" id="3.30.200.20">
    <property type="entry name" value="Phosphorylase Kinase, domain 1"/>
    <property type="match status" value="1"/>
</dbReference>
<keyword evidence="8" id="KW-0812">Transmembrane</keyword>
<evidence type="ECO:0000256" key="2">
    <source>
        <dbReference type="ARBA" id="ARBA00022679"/>
    </source>
</evidence>
<evidence type="ECO:0000256" key="1">
    <source>
        <dbReference type="ARBA" id="ARBA00022527"/>
    </source>
</evidence>
<feature type="compositionally biased region" description="Polar residues" evidence="7">
    <location>
        <begin position="674"/>
        <end position="689"/>
    </location>
</feature>
<evidence type="ECO:0000256" key="8">
    <source>
        <dbReference type="SAM" id="Phobius"/>
    </source>
</evidence>
<feature type="region of interest" description="Disordered" evidence="7">
    <location>
        <begin position="498"/>
        <end position="647"/>
    </location>
</feature>
<evidence type="ECO:0000256" key="6">
    <source>
        <dbReference type="PROSITE-ProRule" id="PRU10141"/>
    </source>
</evidence>
<keyword evidence="2" id="KW-0808">Transferase</keyword>
<dbReference type="Gene3D" id="1.10.510.10">
    <property type="entry name" value="Transferase(Phosphotransferase) domain 1"/>
    <property type="match status" value="1"/>
</dbReference>
<feature type="compositionally biased region" description="Low complexity" evidence="7">
    <location>
        <begin position="717"/>
        <end position="727"/>
    </location>
</feature>
<keyword evidence="8" id="KW-0472">Membrane</keyword>
<dbReference type="InterPro" id="IPR001245">
    <property type="entry name" value="Ser-Thr/Tyr_kinase_cat_dom"/>
</dbReference>
<protein>
    <recommendedName>
        <fullName evidence="10">Protein kinase domain-containing protein</fullName>
    </recommendedName>
</protein>
<sequence>MGAVVPAILQLVKFCVIGFFFTVQGSAGYNLPPSPATSTVSPTEGTPAPIRSPFRSNVPGSDPQPNGSNLPPSFALPPLVPAPLPQEIRGLVPSYSPSSPIARTPDNTASLPLTSEGHGPLLSPSIPILSPAYSTVPPPLIAGGHEALMPSNASQGNKSITHAPVSVPATGPSKNLSEDPPIVHPSSPAISPIIQPSAPQILPPSTQRSKKNLFDDLPIIHPSSPATSPIIQPSAPEILPPSTHHSKKNFSDDLPVIHPSSPATSPIIQPSAPEILPPSNHHSKKNLSDDLPIIHPSSPATSPIIRPSAPEILPPSTHHSKKNLSDDLPIIHPSSPATSPIIQPSAPEILPPSTHHVKKNLSDDLPIIHPSSPATSPIIQPSAPEILPPNTHHSKKNSLDNLPTVHSSSPAISPIVQPGAREILPPSTHHSKKNFSDDLPIIHPSSPATSPIIQPGAPEILPPSTHHSKKNLPDDLPIIHPSSPAISPIIQPSAHEILPPSIHHGKENFPEGSPIFHPSSPATSPIIHPSAPEISPPSTHHSKRNLPDDSPIIRPSSPATSPIIHPSAPQVSPPSTHHSYTSFTGAPVPKSVAPGPDISHASTPLPSIGWKKNGIPVGAPPDESTPLPSIGRKKDGIPVAAPPDETLKALPPANHSPARGSFSFLAPSTHKAVRQSNDASVPSLSSPTPINKEHHSPASSPSIPFHWWKHARTKVNSPAPSLSPLSSKQRGPVISPSFLPTNRRTHYASPPLSPGSSASASHYPISTPVTNVSPAPSPSPTVASGWTRMPVLPPRVSPSGSSSLSPPLPHPVQALPPPPPNEDCSAIVCVEPYANTPPGSPCGCVLPMQVGLQLTVALYTFFPLVSELAQEIAAGVFMKQSQVRIMGANAASQQPEKTIVLIDLVPLGKRFDNTTAFLTYQRFWHKKVAIKSSFFGDYEVLYVRYPGLPPSPPSASSGITIIDNGPYSGNDNNARAIKPLGVDVRRRQQKDGLGGGIVAIIALSASVALILCSAVAWVLLVRHRGRTSQSTPTLRPLPPSIAKPSGTTASMVGSGLSSASLSFGSSIAPYAGSAKTFSTIDIERATNNFDASRILGEGGFGLVYSGTLEDGTKVAVKVLKRDDRQGDREFLAEVEMLSRLHHRNLVKLIGICTEERARCLVYELIPNGSVESHLHGADKEPSPLDWDARIKIALGAARGLAYLHEDSSPRVIHRDFKASNILLEHDFTPKVSDFGLARTALDEENRHISTRVMGTFGYVAPEYAMTGHLLVKSDVYSYGVVLLELLTGRKPVDMSQPPGQENLVAWARPLLTSREGLEMIIDTSLGPDIPFDSVAKVAAIASMCVQPEVSHRPFMGEVVQALKLVCNECDEAKEVGSESSSRDLSVDMDAGVSAASGHLQDPFQNETTVPDYDSEPDIERGISMSGLFSTSVRYGSQASGSFRRYSSSGPLRTGRGRQLWQRMRRLAGESASEHEVIFKQWPGSH</sequence>
<gene>
    <name evidence="11" type="ORF">MANES_03G034100</name>
</gene>
<keyword evidence="4" id="KW-0418">Kinase</keyword>
<feature type="binding site" evidence="6">
    <location>
        <position position="1117"/>
    </location>
    <ligand>
        <name>ATP</name>
        <dbReference type="ChEBI" id="CHEBI:30616"/>
    </ligand>
</feature>
<dbReference type="FunFam" id="3.30.200.20:FF:000146">
    <property type="entry name" value="receptor-like serine/threonine-protein kinase ALE2"/>
    <property type="match status" value="1"/>
</dbReference>
<dbReference type="CDD" id="cd14066">
    <property type="entry name" value="STKc_IRAK"/>
    <property type="match status" value="1"/>
</dbReference>
<evidence type="ECO:0000256" key="7">
    <source>
        <dbReference type="SAM" id="MobiDB-lite"/>
    </source>
</evidence>
<organism evidence="11">
    <name type="scientific">Manihot esculenta</name>
    <name type="common">Cassava</name>
    <name type="synonym">Jatropha manihot</name>
    <dbReference type="NCBI Taxonomy" id="3983"/>
    <lineage>
        <taxon>Eukaryota</taxon>
        <taxon>Viridiplantae</taxon>
        <taxon>Streptophyta</taxon>
        <taxon>Embryophyta</taxon>
        <taxon>Tracheophyta</taxon>
        <taxon>Spermatophyta</taxon>
        <taxon>Magnoliopsida</taxon>
        <taxon>eudicotyledons</taxon>
        <taxon>Gunneridae</taxon>
        <taxon>Pentapetalae</taxon>
        <taxon>rosids</taxon>
        <taxon>fabids</taxon>
        <taxon>Malpighiales</taxon>
        <taxon>Euphorbiaceae</taxon>
        <taxon>Crotonoideae</taxon>
        <taxon>Manihoteae</taxon>
        <taxon>Manihot</taxon>
    </lineage>
</organism>
<feature type="compositionally biased region" description="Polar residues" evidence="7">
    <location>
        <begin position="151"/>
        <end position="160"/>
    </location>
</feature>
<feature type="compositionally biased region" description="Polar residues" evidence="7">
    <location>
        <begin position="569"/>
        <end position="584"/>
    </location>
</feature>
<dbReference type="InterPro" id="IPR008271">
    <property type="entry name" value="Ser/Thr_kinase_AS"/>
</dbReference>
<feature type="region of interest" description="Disordered" evidence="7">
    <location>
        <begin position="793"/>
        <end position="817"/>
    </location>
</feature>
<feature type="region of interest" description="Disordered" evidence="7">
    <location>
        <begin position="716"/>
        <end position="761"/>
    </location>
</feature>
<feature type="region of interest" description="Disordered" evidence="7">
    <location>
        <begin position="91"/>
        <end position="118"/>
    </location>
</feature>
<dbReference type="GO" id="GO:0004674">
    <property type="term" value="F:protein serine/threonine kinase activity"/>
    <property type="evidence" value="ECO:0007669"/>
    <property type="project" value="UniProtKB-KW"/>
</dbReference>
<keyword evidence="8" id="KW-1133">Transmembrane helix</keyword>
<feature type="region of interest" description="Disordered" evidence="7">
    <location>
        <begin position="1396"/>
        <end position="1416"/>
    </location>
</feature>
<evidence type="ECO:0000256" key="4">
    <source>
        <dbReference type="ARBA" id="ARBA00022777"/>
    </source>
</evidence>
<dbReference type="PROSITE" id="PS00108">
    <property type="entry name" value="PROTEIN_KINASE_ST"/>
    <property type="match status" value="1"/>
</dbReference>
<dbReference type="InterPro" id="IPR057597">
    <property type="entry name" value="ALE2_N"/>
</dbReference>
<dbReference type="GO" id="GO:0004672">
    <property type="term" value="F:protein kinase activity"/>
    <property type="evidence" value="ECO:0000318"/>
    <property type="project" value="GO_Central"/>
</dbReference>
<dbReference type="InterPro" id="IPR000719">
    <property type="entry name" value="Prot_kinase_dom"/>
</dbReference>
<dbReference type="FunFam" id="1.10.510.10:FF:000051">
    <property type="entry name" value="Receptor-like serine/threonine-protein kinase ALE2"/>
    <property type="match status" value="1"/>
</dbReference>
<feature type="region of interest" description="Disordered" evidence="7">
    <location>
        <begin position="669"/>
        <end position="701"/>
    </location>
</feature>
<dbReference type="InterPro" id="IPR011009">
    <property type="entry name" value="Kinase-like_dom_sf"/>
</dbReference>
<dbReference type="PANTHER" id="PTHR47989">
    <property type="entry name" value="OS01G0750732 PROTEIN"/>
    <property type="match status" value="1"/>
</dbReference>
<dbReference type="EMBL" id="CM004389">
    <property type="protein sequence ID" value="OAY53922.1"/>
    <property type="molecule type" value="Genomic_DNA"/>
</dbReference>
<feature type="transmembrane region" description="Helical" evidence="8">
    <location>
        <begin position="993"/>
        <end position="1020"/>
    </location>
</feature>
<feature type="chain" id="PRO_5012767836" description="Protein kinase domain-containing protein" evidence="9">
    <location>
        <begin position="28"/>
        <end position="1485"/>
    </location>
</feature>
<dbReference type="SUPFAM" id="SSF56112">
    <property type="entry name" value="Protein kinase-like (PK-like)"/>
    <property type="match status" value="1"/>
</dbReference>
<reference evidence="11" key="1">
    <citation type="submission" date="2016-02" db="EMBL/GenBank/DDBJ databases">
        <title>WGS assembly of Manihot esculenta.</title>
        <authorList>
            <person name="Bredeson J.V."/>
            <person name="Prochnik S.E."/>
            <person name="Lyons J.B."/>
            <person name="Schmutz J."/>
            <person name="Grimwood J."/>
            <person name="Vrebalov J."/>
            <person name="Bart R.S."/>
            <person name="Amuge T."/>
            <person name="Ferguson M.E."/>
            <person name="Green R."/>
            <person name="Putnam N."/>
            <person name="Stites J."/>
            <person name="Rounsley S."/>
            <person name="Rokhsar D.S."/>
        </authorList>
    </citation>
    <scope>NUCLEOTIDE SEQUENCE [LARGE SCALE GENOMIC DNA]</scope>
    <source>
        <tissue evidence="11">Leaf</tissue>
    </source>
</reference>
<dbReference type="GO" id="GO:0005524">
    <property type="term" value="F:ATP binding"/>
    <property type="evidence" value="ECO:0007669"/>
    <property type="project" value="UniProtKB-UniRule"/>
</dbReference>
<dbReference type="PROSITE" id="PS50011">
    <property type="entry name" value="PROTEIN_KINASE_DOM"/>
    <property type="match status" value="1"/>
</dbReference>
<feature type="signal peptide" evidence="9">
    <location>
        <begin position="1"/>
        <end position="27"/>
    </location>
</feature>
<feature type="domain" description="Protein kinase" evidence="10">
    <location>
        <begin position="1089"/>
        <end position="1365"/>
    </location>
</feature>
<evidence type="ECO:0000259" key="10">
    <source>
        <dbReference type="PROSITE" id="PS50011"/>
    </source>
</evidence>
<name>A0A2C9W4C3_MANES</name>
<keyword evidence="3 6" id="KW-0547">Nucleotide-binding</keyword>
<dbReference type="Pfam" id="PF23180">
    <property type="entry name" value="ALE2_N"/>
    <property type="match status" value="1"/>
</dbReference>
<proteinExistence type="predicted"/>
<dbReference type="STRING" id="3983.A0A2C9W4C3"/>
<feature type="region of interest" description="Disordered" evidence="7">
    <location>
        <begin position="34"/>
        <end position="76"/>
    </location>
</feature>
<evidence type="ECO:0000256" key="3">
    <source>
        <dbReference type="ARBA" id="ARBA00022741"/>
    </source>
</evidence>
<feature type="compositionally biased region" description="Low complexity" evidence="7">
    <location>
        <begin position="748"/>
        <end position="761"/>
    </location>
</feature>
<keyword evidence="9" id="KW-0732">Signal</keyword>
<evidence type="ECO:0000256" key="9">
    <source>
        <dbReference type="SAM" id="SignalP"/>
    </source>
</evidence>
<dbReference type="InterPro" id="IPR017441">
    <property type="entry name" value="Protein_kinase_ATP_BS"/>
</dbReference>
<evidence type="ECO:0000313" key="11">
    <source>
        <dbReference type="EMBL" id="OAY53922.1"/>
    </source>
</evidence>
<feature type="compositionally biased region" description="Low complexity" evidence="7">
    <location>
        <begin position="184"/>
        <end position="205"/>
    </location>
</feature>
<feature type="compositionally biased region" description="Polar residues" evidence="7">
    <location>
        <begin position="95"/>
        <end position="113"/>
    </location>
</feature>
<keyword evidence="1" id="KW-0723">Serine/threonine-protein kinase</keyword>
<dbReference type="PROSITE" id="PS00107">
    <property type="entry name" value="PROTEIN_KINASE_ATP"/>
    <property type="match status" value="1"/>
</dbReference>
<accession>A0A2C9W4C3</accession>
<keyword evidence="5 6" id="KW-0067">ATP-binding</keyword>
<evidence type="ECO:0000256" key="5">
    <source>
        <dbReference type="ARBA" id="ARBA00022840"/>
    </source>
</evidence>
<dbReference type="PANTHER" id="PTHR47989:SF9">
    <property type="entry name" value="PROTEIN KINASE SUPERFAMILY PROTEIN"/>
    <property type="match status" value="1"/>
</dbReference>
<feature type="region of interest" description="Disordered" evidence="7">
    <location>
        <begin position="1028"/>
        <end position="1048"/>
    </location>
</feature>
<dbReference type="Pfam" id="PF07714">
    <property type="entry name" value="PK_Tyr_Ser-Thr"/>
    <property type="match status" value="1"/>
</dbReference>
<feature type="compositionally biased region" description="Pro residues" evidence="7">
    <location>
        <begin position="806"/>
        <end position="817"/>
    </location>
</feature>
<feature type="compositionally biased region" description="Low complexity" evidence="7">
    <location>
        <begin position="548"/>
        <end position="558"/>
    </location>
</feature>
<feature type="region of interest" description="Disordered" evidence="7">
    <location>
        <begin position="150"/>
        <end position="398"/>
    </location>
</feature>